<dbReference type="InterPro" id="IPR028350">
    <property type="entry name" value="DNAC/IstB-like"/>
</dbReference>
<dbReference type="AlphaFoldDB" id="A0A366HX65"/>
<dbReference type="OrthoDB" id="9776217at2"/>
<evidence type="ECO:0000256" key="2">
    <source>
        <dbReference type="ARBA" id="ARBA00022840"/>
    </source>
</evidence>
<dbReference type="Pfam" id="PF01695">
    <property type="entry name" value="IstB_IS21"/>
    <property type="match status" value="1"/>
</dbReference>
<organism evidence="4 5">
    <name type="scientific">Alkalibaculum bacchi</name>
    <dbReference type="NCBI Taxonomy" id="645887"/>
    <lineage>
        <taxon>Bacteria</taxon>
        <taxon>Bacillati</taxon>
        <taxon>Bacillota</taxon>
        <taxon>Clostridia</taxon>
        <taxon>Eubacteriales</taxon>
        <taxon>Eubacteriaceae</taxon>
        <taxon>Alkalibaculum</taxon>
    </lineage>
</organism>
<dbReference type="GO" id="GO:0005524">
    <property type="term" value="F:ATP binding"/>
    <property type="evidence" value="ECO:0007669"/>
    <property type="project" value="UniProtKB-KW"/>
</dbReference>
<dbReference type="NCBIfam" id="NF038214">
    <property type="entry name" value="IS21_help_AAA"/>
    <property type="match status" value="1"/>
</dbReference>
<dbReference type="InterPro" id="IPR002611">
    <property type="entry name" value="IstB_ATP-bd"/>
</dbReference>
<sequence length="255" mass="29642">MRNEETLRKLNEMRLGGMAELYQDQAKNSDYLEMSFEQRFNLLVDYEYSRRQSNKLKRLIKQATFNEPTASIEEIEYHPDRHLDKQLILGLATCNYIREHHNIILMGASGNGKTWISNAFGVQACRQFFTVKYIRLPELIDELTAAKYAADGSYRKLVSKYKKIELLIIDEWLLTPLSQAEAVHVFEIIEARLKSTSTIFCSQYSPEGWHSKIENVQIADAILDRIVHDSYQILIDGEVSMRERHGINYQSARNS</sequence>
<dbReference type="PIRSF" id="PIRSF003073">
    <property type="entry name" value="DNAC_TnpB_IstB"/>
    <property type="match status" value="1"/>
</dbReference>
<evidence type="ECO:0000259" key="3">
    <source>
        <dbReference type="Pfam" id="PF01695"/>
    </source>
</evidence>
<dbReference type="EMBL" id="QNRX01000038">
    <property type="protein sequence ID" value="RBP56864.1"/>
    <property type="molecule type" value="Genomic_DNA"/>
</dbReference>
<proteinExistence type="predicted"/>
<dbReference type="Proteomes" id="UP000253490">
    <property type="component" value="Unassembled WGS sequence"/>
</dbReference>
<dbReference type="PANTHER" id="PTHR30050:SF4">
    <property type="entry name" value="ATP-BINDING PROTEIN RV3427C IN INSERTION SEQUENCE-RELATED"/>
    <property type="match status" value="1"/>
</dbReference>
<dbReference type="SUPFAM" id="SSF52540">
    <property type="entry name" value="P-loop containing nucleoside triphosphate hydrolases"/>
    <property type="match status" value="1"/>
</dbReference>
<dbReference type="PANTHER" id="PTHR30050">
    <property type="entry name" value="CHROMOSOMAL REPLICATION INITIATOR PROTEIN DNAA"/>
    <property type="match status" value="1"/>
</dbReference>
<dbReference type="RefSeq" id="WP_113921953.1">
    <property type="nucleotide sequence ID" value="NZ_QNRX01000038.1"/>
</dbReference>
<comment type="caution">
    <text evidence="4">The sequence shown here is derived from an EMBL/GenBank/DDBJ whole genome shotgun (WGS) entry which is preliminary data.</text>
</comment>
<name>A0A366HX65_9FIRM</name>
<keyword evidence="1" id="KW-0547">Nucleotide-binding</keyword>
<evidence type="ECO:0000313" key="4">
    <source>
        <dbReference type="EMBL" id="RBP56864.1"/>
    </source>
</evidence>
<evidence type="ECO:0000256" key="1">
    <source>
        <dbReference type="ARBA" id="ARBA00022741"/>
    </source>
</evidence>
<gene>
    <name evidence="4" type="ORF">DES36_1382</name>
</gene>
<accession>A0A366HX65</accession>
<feature type="domain" description="IstB-like ATP-binding" evidence="3">
    <location>
        <begin position="9"/>
        <end position="245"/>
    </location>
</feature>
<dbReference type="InterPro" id="IPR047661">
    <property type="entry name" value="IstB"/>
</dbReference>
<evidence type="ECO:0000313" key="5">
    <source>
        <dbReference type="Proteomes" id="UP000253490"/>
    </source>
</evidence>
<keyword evidence="5" id="KW-1185">Reference proteome</keyword>
<dbReference type="Gene3D" id="3.40.50.300">
    <property type="entry name" value="P-loop containing nucleotide triphosphate hydrolases"/>
    <property type="match status" value="1"/>
</dbReference>
<keyword evidence="2" id="KW-0067">ATP-binding</keyword>
<reference evidence="4 5" key="1">
    <citation type="submission" date="2018-06" db="EMBL/GenBank/DDBJ databases">
        <title>Genomic Encyclopedia of Type Strains, Phase IV (KMG-IV): sequencing the most valuable type-strain genomes for metagenomic binning, comparative biology and taxonomic classification.</title>
        <authorList>
            <person name="Goeker M."/>
        </authorList>
    </citation>
    <scope>NUCLEOTIDE SEQUENCE [LARGE SCALE GENOMIC DNA]</scope>
    <source>
        <strain evidence="4 5">DSM 22112</strain>
    </source>
</reference>
<dbReference type="InterPro" id="IPR027417">
    <property type="entry name" value="P-loop_NTPase"/>
</dbReference>
<dbReference type="GO" id="GO:0006260">
    <property type="term" value="P:DNA replication"/>
    <property type="evidence" value="ECO:0007669"/>
    <property type="project" value="TreeGrafter"/>
</dbReference>
<protein>
    <submittedName>
        <fullName evidence="4">DNA replication protein DnaC</fullName>
    </submittedName>
</protein>